<gene>
    <name evidence="2" type="ORF">C7C45_19835</name>
</gene>
<sequence>MLSSAGECRSMLPTWPILVCVVERMWHQSPDVSLVIRTDFAHSREWIEIQEAIVEPQTDGGFTAFVTFVDDHAYDGITPAQLLETVPADVHHAVAFLVDAKALTHPDRPILAVNLYDYVEDLEDPGKGPQYGATFRVVPSEMWSVQNNLTISNMDWEEFAGNVDADGVFRGFE</sequence>
<name>A0A318NZH4_9ACTN</name>
<dbReference type="Pfam" id="PF21962">
    <property type="entry name" value="DUF6924"/>
    <property type="match status" value="1"/>
</dbReference>
<evidence type="ECO:0000313" key="3">
    <source>
        <dbReference type="Proteomes" id="UP000248333"/>
    </source>
</evidence>
<dbReference type="InterPro" id="IPR053832">
    <property type="entry name" value="DUF6924"/>
</dbReference>
<accession>A0A318NZH4</accession>
<comment type="caution">
    <text evidence="2">The sequence shown here is derived from an EMBL/GenBank/DDBJ whole genome shotgun (WGS) entry which is preliminary data.</text>
</comment>
<reference evidence="2 3" key="1">
    <citation type="submission" date="2018-03" db="EMBL/GenBank/DDBJ databases">
        <title>Bioinformatic expansion and discovery of thiopeptide antibiotics.</title>
        <authorList>
            <person name="Schwalen C.J."/>
            <person name="Hudson G.A."/>
            <person name="Mitchell D.A."/>
        </authorList>
    </citation>
    <scope>NUCLEOTIDE SEQUENCE [LARGE SCALE GENOMIC DNA]</scope>
    <source>
        <strain evidence="2 3">NRRL 8041</strain>
    </source>
</reference>
<dbReference type="Proteomes" id="UP000248333">
    <property type="component" value="Unassembled WGS sequence"/>
</dbReference>
<proteinExistence type="predicted"/>
<feature type="domain" description="DUF6924" evidence="1">
    <location>
        <begin position="33"/>
        <end position="172"/>
    </location>
</feature>
<keyword evidence="3" id="KW-1185">Reference proteome</keyword>
<protein>
    <recommendedName>
        <fullName evidence="1">DUF6924 domain-containing protein</fullName>
    </recommendedName>
</protein>
<dbReference type="AlphaFoldDB" id="A0A318NZH4"/>
<dbReference type="EMBL" id="PYBV01000025">
    <property type="protein sequence ID" value="PYC67889.1"/>
    <property type="molecule type" value="Genomic_DNA"/>
</dbReference>
<evidence type="ECO:0000313" key="2">
    <source>
        <dbReference type="EMBL" id="PYC67889.1"/>
    </source>
</evidence>
<evidence type="ECO:0000259" key="1">
    <source>
        <dbReference type="Pfam" id="PF21962"/>
    </source>
</evidence>
<organism evidence="2 3">
    <name type="scientific">Micromonospora arborensis</name>
    <dbReference type="NCBI Taxonomy" id="2116518"/>
    <lineage>
        <taxon>Bacteria</taxon>
        <taxon>Bacillati</taxon>
        <taxon>Actinomycetota</taxon>
        <taxon>Actinomycetes</taxon>
        <taxon>Micromonosporales</taxon>
        <taxon>Micromonosporaceae</taxon>
        <taxon>Micromonospora</taxon>
    </lineage>
</organism>